<evidence type="ECO:0000256" key="4">
    <source>
        <dbReference type="ARBA" id="ARBA00023136"/>
    </source>
</evidence>
<gene>
    <name evidence="7" type="ORF">CSC65_15260</name>
</gene>
<comment type="similarity">
    <text evidence="1">Belongs to the sodium:galactoside symporter (TC 2.A.2) family.</text>
</comment>
<sequence>MSNNPEILSVREKVGYSLGDLAANLIFQTLVTFLAFFYTDVFRIPAATAATIIFVVGLLGAFVFTPVIALLADRTNTRWGKFRPWILWTAVPFGVLSLLAFSTPDLAPSGKVAYAATTYTLLVLVYAASNLPYAALSGVLTGNMAQRNSLSAYRFVAVMVAQLVVQSLLLPLVLILGGGDKVQGFHNAMLLFAVVGTVFLLITFFTTRERIVPAPEQKSSVAQDLSDLARNRPWVVMLLLTILVFTTLALKGGMYVYYFQYYLDEAALAAFLQGIGFNAFIAGLNSVLTGIGLTSFQWPEDAPTSAFSLFNAGGIIFMIVGIGFSKRLADRFGKRDVFGAALFVSTLFMLAFYVYPPDRIGLVFVSQILHGFFYGITIPLLWAMIADVADYSEWKNNRRATAIIFSAMLCGLKLGLSIGGALVAGILAHYAYQAGADSQPQQAVDGIRLAVSVYASLPFLVCVALLFFYEINKPMESRIERELGDRRALAGATS</sequence>
<evidence type="ECO:0000259" key="6">
    <source>
        <dbReference type="PROSITE" id="PS50850"/>
    </source>
</evidence>
<comment type="caution">
    <text evidence="7">The sequence shown here is derived from an EMBL/GenBank/DDBJ whole genome shotgun (WGS) entry which is preliminary data.</text>
</comment>
<dbReference type="SUPFAM" id="SSF103473">
    <property type="entry name" value="MFS general substrate transporter"/>
    <property type="match status" value="1"/>
</dbReference>
<organism evidence="7 8">
    <name type="scientific">Pseudoxanthomonas daejeonensis</name>
    <dbReference type="NCBI Taxonomy" id="266062"/>
    <lineage>
        <taxon>Bacteria</taxon>
        <taxon>Pseudomonadati</taxon>
        <taxon>Pseudomonadota</taxon>
        <taxon>Gammaproteobacteria</taxon>
        <taxon>Lysobacterales</taxon>
        <taxon>Lysobacteraceae</taxon>
        <taxon>Pseudoxanthomonas</taxon>
    </lineage>
</organism>
<feature type="transmembrane region" description="Helical" evidence="5">
    <location>
        <begin position="155"/>
        <end position="176"/>
    </location>
</feature>
<accession>A0ABQ6Z3I8</accession>
<dbReference type="RefSeq" id="WP_162411469.1">
    <property type="nucleotide sequence ID" value="NZ_PDWN01000018.1"/>
</dbReference>
<keyword evidence="4 5" id="KW-0472">Membrane</keyword>
<feature type="transmembrane region" description="Helical" evidence="5">
    <location>
        <begin position="305"/>
        <end position="325"/>
    </location>
</feature>
<feature type="transmembrane region" description="Helical" evidence="5">
    <location>
        <begin position="337"/>
        <end position="356"/>
    </location>
</feature>
<evidence type="ECO:0000256" key="3">
    <source>
        <dbReference type="ARBA" id="ARBA00022989"/>
    </source>
</evidence>
<feature type="domain" description="Major facilitator superfamily (MFS) profile" evidence="6">
    <location>
        <begin position="262"/>
        <end position="494"/>
    </location>
</feature>
<feature type="transmembrane region" description="Helical" evidence="5">
    <location>
        <begin position="447"/>
        <end position="469"/>
    </location>
</feature>
<keyword evidence="3 5" id="KW-1133">Transmembrane helix</keyword>
<feature type="transmembrane region" description="Helical" evidence="5">
    <location>
        <begin position="84"/>
        <end position="101"/>
    </location>
</feature>
<dbReference type="EMBL" id="PDWN01000018">
    <property type="protein sequence ID" value="KAF1692094.1"/>
    <property type="molecule type" value="Genomic_DNA"/>
</dbReference>
<proteinExistence type="inferred from homology"/>
<feature type="transmembrane region" description="Helical" evidence="5">
    <location>
        <begin position="368"/>
        <end position="389"/>
    </location>
</feature>
<feature type="transmembrane region" description="Helical" evidence="5">
    <location>
        <begin position="50"/>
        <end position="72"/>
    </location>
</feature>
<feature type="transmembrane region" description="Helical" evidence="5">
    <location>
        <begin position="188"/>
        <end position="206"/>
    </location>
</feature>
<evidence type="ECO:0000256" key="1">
    <source>
        <dbReference type="ARBA" id="ARBA00009617"/>
    </source>
</evidence>
<dbReference type="NCBIfam" id="TIGR00792">
    <property type="entry name" value="gph"/>
    <property type="match status" value="1"/>
</dbReference>
<dbReference type="Gene3D" id="1.20.1250.20">
    <property type="entry name" value="MFS general substrate transporter like domains"/>
    <property type="match status" value="2"/>
</dbReference>
<dbReference type="PROSITE" id="PS50850">
    <property type="entry name" value="MFS"/>
    <property type="match status" value="1"/>
</dbReference>
<dbReference type="PANTHER" id="PTHR11328">
    <property type="entry name" value="MAJOR FACILITATOR SUPERFAMILY DOMAIN-CONTAINING PROTEIN"/>
    <property type="match status" value="1"/>
</dbReference>
<protein>
    <submittedName>
        <fullName evidence="7">MFS transporter</fullName>
    </submittedName>
</protein>
<evidence type="ECO:0000256" key="2">
    <source>
        <dbReference type="ARBA" id="ARBA00022692"/>
    </source>
</evidence>
<dbReference type="Pfam" id="PF13347">
    <property type="entry name" value="MFS_2"/>
    <property type="match status" value="2"/>
</dbReference>
<dbReference type="InterPro" id="IPR039672">
    <property type="entry name" value="MFS_2"/>
</dbReference>
<evidence type="ECO:0000256" key="5">
    <source>
        <dbReference type="SAM" id="Phobius"/>
    </source>
</evidence>
<feature type="transmembrane region" description="Helical" evidence="5">
    <location>
        <begin position="113"/>
        <end position="135"/>
    </location>
</feature>
<reference evidence="7 8" key="1">
    <citation type="submission" date="2017-10" db="EMBL/GenBank/DDBJ databases">
        <title>Whole genome sequencing of members of genus Pseudoxanthomonas.</title>
        <authorList>
            <person name="Kumar S."/>
            <person name="Bansal K."/>
            <person name="Kaur A."/>
            <person name="Patil P."/>
            <person name="Sharma S."/>
            <person name="Patil P.B."/>
        </authorList>
    </citation>
    <scope>NUCLEOTIDE SEQUENCE [LARGE SCALE GENOMIC DNA]</scope>
    <source>
        <strain evidence="7 8">DSM 17801</strain>
    </source>
</reference>
<evidence type="ECO:0000313" key="7">
    <source>
        <dbReference type="EMBL" id="KAF1692094.1"/>
    </source>
</evidence>
<feature type="transmembrane region" description="Helical" evidence="5">
    <location>
        <begin position="401"/>
        <end position="427"/>
    </location>
</feature>
<evidence type="ECO:0000313" key="8">
    <source>
        <dbReference type="Proteomes" id="UP000788419"/>
    </source>
</evidence>
<dbReference type="InterPro" id="IPR036259">
    <property type="entry name" value="MFS_trans_sf"/>
</dbReference>
<dbReference type="Proteomes" id="UP000788419">
    <property type="component" value="Unassembled WGS sequence"/>
</dbReference>
<dbReference type="PANTHER" id="PTHR11328:SF24">
    <property type="entry name" value="MAJOR FACILITATOR SUPERFAMILY (MFS) PROFILE DOMAIN-CONTAINING PROTEIN"/>
    <property type="match status" value="1"/>
</dbReference>
<feature type="transmembrane region" description="Helical" evidence="5">
    <location>
        <begin position="234"/>
        <end position="258"/>
    </location>
</feature>
<feature type="transmembrane region" description="Helical" evidence="5">
    <location>
        <begin position="21"/>
        <end position="38"/>
    </location>
</feature>
<dbReference type="InterPro" id="IPR020846">
    <property type="entry name" value="MFS_dom"/>
</dbReference>
<name>A0ABQ6Z3I8_9GAMM</name>
<keyword evidence="8" id="KW-1185">Reference proteome</keyword>
<dbReference type="InterPro" id="IPR001927">
    <property type="entry name" value="Na/Gal_symport"/>
</dbReference>
<dbReference type="CDD" id="cd17332">
    <property type="entry name" value="MFS_MelB_like"/>
    <property type="match status" value="1"/>
</dbReference>
<keyword evidence="2 5" id="KW-0812">Transmembrane</keyword>